<sequence>MASTANQLVQLPSPFAGLPNELLAEIWKFAAESAAATFKRHHRNYERIWTLKFQHPYVTFIGRELTRSEADSIQTLFFTLLQTNRRTRYFARRHVDMVCERNMPPKLVLKSIDKFVFEGEAFKCLISASSVSDKSLRDMAGVTNVYNFPGVLGQRFEQHLAVLSTVSNVVVPSSVFIPSNLSRACHQLLLRLPLLKTIYVQHGTPERAPTDFLDICRPSNVYTNSIFIEHGEIRGGSFQLTLDNEAAFKSKFSRRFSQILRRSTDFFTTLDINDRRVTYRNNAWYYHETWKTTRMDLFLSCLGPFIAKGINCVVVSHCHLHIE</sequence>
<evidence type="ECO:0000313" key="1">
    <source>
        <dbReference type="EMBL" id="KAI4863876.1"/>
    </source>
</evidence>
<dbReference type="EMBL" id="MU393496">
    <property type="protein sequence ID" value="KAI4863876.1"/>
    <property type="molecule type" value="Genomic_DNA"/>
</dbReference>
<dbReference type="Proteomes" id="UP001497700">
    <property type="component" value="Unassembled WGS sequence"/>
</dbReference>
<name>A0ACB9YXS1_9PEZI</name>
<reference evidence="1 2" key="1">
    <citation type="journal article" date="2022" name="New Phytol.">
        <title>Ecological generalism drives hyperdiversity of secondary metabolite gene clusters in xylarialean endophytes.</title>
        <authorList>
            <person name="Franco M.E.E."/>
            <person name="Wisecaver J.H."/>
            <person name="Arnold A.E."/>
            <person name="Ju Y.M."/>
            <person name="Slot J.C."/>
            <person name="Ahrendt S."/>
            <person name="Moore L.P."/>
            <person name="Eastman K.E."/>
            <person name="Scott K."/>
            <person name="Konkel Z."/>
            <person name="Mondo S.J."/>
            <person name="Kuo A."/>
            <person name="Hayes R.D."/>
            <person name="Haridas S."/>
            <person name="Andreopoulos B."/>
            <person name="Riley R."/>
            <person name="LaButti K."/>
            <person name="Pangilinan J."/>
            <person name="Lipzen A."/>
            <person name="Amirebrahimi M."/>
            <person name="Yan J."/>
            <person name="Adam C."/>
            <person name="Keymanesh K."/>
            <person name="Ng V."/>
            <person name="Louie K."/>
            <person name="Northen T."/>
            <person name="Drula E."/>
            <person name="Henrissat B."/>
            <person name="Hsieh H.M."/>
            <person name="Youens-Clark K."/>
            <person name="Lutzoni F."/>
            <person name="Miadlikowska J."/>
            <person name="Eastwood D.C."/>
            <person name="Hamelin R.C."/>
            <person name="Grigoriev I.V."/>
            <person name="U'Ren J.M."/>
        </authorList>
    </citation>
    <scope>NUCLEOTIDE SEQUENCE [LARGE SCALE GENOMIC DNA]</scope>
    <source>
        <strain evidence="1 2">CBS 119005</strain>
    </source>
</reference>
<gene>
    <name evidence="1" type="ORF">F4820DRAFT_358391</name>
</gene>
<comment type="caution">
    <text evidence="1">The sequence shown here is derived from an EMBL/GenBank/DDBJ whole genome shotgun (WGS) entry which is preliminary data.</text>
</comment>
<evidence type="ECO:0000313" key="2">
    <source>
        <dbReference type="Proteomes" id="UP001497700"/>
    </source>
</evidence>
<organism evidence="1 2">
    <name type="scientific">Hypoxylon rubiginosum</name>
    <dbReference type="NCBI Taxonomy" id="110542"/>
    <lineage>
        <taxon>Eukaryota</taxon>
        <taxon>Fungi</taxon>
        <taxon>Dikarya</taxon>
        <taxon>Ascomycota</taxon>
        <taxon>Pezizomycotina</taxon>
        <taxon>Sordariomycetes</taxon>
        <taxon>Xylariomycetidae</taxon>
        <taxon>Xylariales</taxon>
        <taxon>Hypoxylaceae</taxon>
        <taxon>Hypoxylon</taxon>
    </lineage>
</organism>
<keyword evidence="2" id="KW-1185">Reference proteome</keyword>
<proteinExistence type="predicted"/>
<protein>
    <submittedName>
        <fullName evidence="1">Uncharacterized protein</fullName>
    </submittedName>
</protein>
<accession>A0ACB9YXS1</accession>